<feature type="compositionally biased region" description="Acidic residues" evidence="1">
    <location>
        <begin position="59"/>
        <end position="68"/>
    </location>
</feature>
<accession>A0ABR3WWG4</accession>
<proteinExistence type="predicted"/>
<feature type="compositionally biased region" description="Basic residues" evidence="1">
    <location>
        <begin position="339"/>
        <end position="348"/>
    </location>
</feature>
<feature type="region of interest" description="Disordered" evidence="1">
    <location>
        <begin position="140"/>
        <end position="159"/>
    </location>
</feature>
<organism evidence="2 3">
    <name type="scientific">Paecilomyces lecythidis</name>
    <dbReference type="NCBI Taxonomy" id="3004212"/>
    <lineage>
        <taxon>Eukaryota</taxon>
        <taxon>Fungi</taxon>
        <taxon>Dikarya</taxon>
        <taxon>Ascomycota</taxon>
        <taxon>Pezizomycotina</taxon>
        <taxon>Eurotiomycetes</taxon>
        <taxon>Eurotiomycetidae</taxon>
        <taxon>Eurotiales</taxon>
        <taxon>Thermoascaceae</taxon>
        <taxon>Paecilomyces</taxon>
    </lineage>
</organism>
<evidence type="ECO:0000313" key="2">
    <source>
        <dbReference type="EMBL" id="KAL1868015.1"/>
    </source>
</evidence>
<feature type="region of interest" description="Disordered" evidence="1">
    <location>
        <begin position="42"/>
        <end position="81"/>
    </location>
</feature>
<dbReference type="EMBL" id="JAVDPF010000041">
    <property type="protein sequence ID" value="KAL1868015.1"/>
    <property type="molecule type" value="Genomic_DNA"/>
</dbReference>
<reference evidence="2 3" key="1">
    <citation type="journal article" date="2024" name="IMA Fungus">
        <title>IMA Genome - F19 : A genome assembly and annotation guide to empower mycologists, including annotated draft genome sequences of Ceratocystis pirilliformis, Diaporthe australafricana, Fusarium ophioides, Paecilomyces lecythidis, and Sporothrix stenoceras.</title>
        <authorList>
            <person name="Aylward J."/>
            <person name="Wilson A.M."/>
            <person name="Visagie C.M."/>
            <person name="Spraker J."/>
            <person name="Barnes I."/>
            <person name="Buitendag C."/>
            <person name="Ceriani C."/>
            <person name="Del Mar Angel L."/>
            <person name="du Plessis D."/>
            <person name="Fuchs T."/>
            <person name="Gasser K."/>
            <person name="Kramer D."/>
            <person name="Li W."/>
            <person name="Munsamy K."/>
            <person name="Piso A."/>
            <person name="Price J.L."/>
            <person name="Sonnekus B."/>
            <person name="Thomas C."/>
            <person name="van der Nest A."/>
            <person name="van Dijk A."/>
            <person name="van Heerden A."/>
            <person name="van Vuuren N."/>
            <person name="Yilmaz N."/>
            <person name="Duong T.A."/>
            <person name="van der Merwe N.A."/>
            <person name="Wingfield M.J."/>
            <person name="Wingfield B.D."/>
        </authorList>
    </citation>
    <scope>NUCLEOTIDE SEQUENCE [LARGE SCALE GENOMIC DNA]</scope>
    <source>
        <strain evidence="2 3">CMW 18167</strain>
    </source>
</reference>
<gene>
    <name evidence="2" type="ORF">Plec18167_008481</name>
</gene>
<protein>
    <submittedName>
        <fullName evidence="2">Uncharacterized protein</fullName>
    </submittedName>
</protein>
<evidence type="ECO:0000256" key="1">
    <source>
        <dbReference type="SAM" id="MobiDB-lite"/>
    </source>
</evidence>
<name>A0ABR3WWG4_9EURO</name>
<feature type="compositionally biased region" description="Basic and acidic residues" evidence="1">
    <location>
        <begin position="256"/>
        <end position="272"/>
    </location>
</feature>
<feature type="compositionally biased region" description="Acidic residues" evidence="1">
    <location>
        <begin position="240"/>
        <end position="255"/>
    </location>
</feature>
<feature type="region of interest" description="Disordered" evidence="1">
    <location>
        <begin position="240"/>
        <end position="359"/>
    </location>
</feature>
<feature type="region of interest" description="Disordered" evidence="1">
    <location>
        <begin position="164"/>
        <end position="184"/>
    </location>
</feature>
<feature type="compositionally biased region" description="Polar residues" evidence="1">
    <location>
        <begin position="324"/>
        <end position="338"/>
    </location>
</feature>
<feature type="compositionally biased region" description="Polar residues" evidence="1">
    <location>
        <begin position="172"/>
        <end position="184"/>
    </location>
</feature>
<dbReference type="Proteomes" id="UP001583193">
    <property type="component" value="Unassembled WGS sequence"/>
</dbReference>
<comment type="caution">
    <text evidence="2">The sequence shown here is derived from an EMBL/GenBank/DDBJ whole genome shotgun (WGS) entry which is preliminary data.</text>
</comment>
<keyword evidence="3" id="KW-1185">Reference proteome</keyword>
<feature type="compositionally biased region" description="Polar residues" evidence="1">
    <location>
        <begin position="300"/>
        <end position="315"/>
    </location>
</feature>
<evidence type="ECO:0000313" key="3">
    <source>
        <dbReference type="Proteomes" id="UP001583193"/>
    </source>
</evidence>
<sequence>MPNNPLLEGSVESDELCRFIRTMLVFENIDQTLEERFQDVPPEFDPAALSGTQPQESPMDMDEDDDGTFELSGVPASAINGDPARLSRRRRVDEERNRALEAIELELREPGDLSQTPREYFIKPRTIDWVRSFAESSPEAPEEYNVTQSTTSPVPVKMRRGTNLEDDEDSMNMESTSSEVSPPQVQYMAHNRRWGLRDVDVIPTIEEENSADVQGFEQGEIKAENESMDWDWMPIVPSDIIDDADQESNGDTEELPSDRHITMSGRAHDTRDAPSPPASSQPGGMRRRREAGITIKVRNTPKNKVDTANENQQASKARKRQRSPSDNSGGSENEQYGSKKQRPLRRSVRLAEAGKASSI</sequence>